<protein>
    <submittedName>
        <fullName evidence="1">Flagellar biosynthesis protein FlhB</fullName>
    </submittedName>
</protein>
<dbReference type="InterPro" id="IPR006135">
    <property type="entry name" value="T3SS_substrate_exporter"/>
</dbReference>
<keyword evidence="2" id="KW-1185">Reference proteome</keyword>
<sequence>MPDTEKRDKLPKAVAVKYNEQDGIAPKVVAKGAGVVAGKIIHSAMEHGVPIYQNKTLTGMLMAVELDREIPPELYQAVAEVLAYIYRLDQRLGNRQF</sequence>
<dbReference type="Proteomes" id="UP000049855">
    <property type="component" value="Unassembled WGS sequence"/>
</dbReference>
<name>A0A0U1KVN7_9FIRM</name>
<keyword evidence="1" id="KW-0282">Flagellum</keyword>
<dbReference type="PANTHER" id="PTHR30531:SF12">
    <property type="entry name" value="FLAGELLAR BIOSYNTHETIC PROTEIN FLHB"/>
    <property type="match status" value="1"/>
</dbReference>
<dbReference type="AlphaFoldDB" id="A0A0U1KVN7"/>
<dbReference type="GO" id="GO:0005886">
    <property type="term" value="C:plasma membrane"/>
    <property type="evidence" value="ECO:0007669"/>
    <property type="project" value="TreeGrafter"/>
</dbReference>
<dbReference type="Pfam" id="PF01312">
    <property type="entry name" value="Bac_export_2"/>
    <property type="match status" value="1"/>
</dbReference>
<dbReference type="InterPro" id="IPR029025">
    <property type="entry name" value="T3SS_substrate_exporter_C"/>
</dbReference>
<reference evidence="2" key="1">
    <citation type="submission" date="2015-03" db="EMBL/GenBank/DDBJ databases">
        <authorList>
            <person name="Nijsse Bart"/>
        </authorList>
    </citation>
    <scope>NUCLEOTIDE SEQUENCE [LARGE SCALE GENOMIC DNA]</scope>
</reference>
<dbReference type="EMBL" id="CTRP01000004">
    <property type="protein sequence ID" value="CQR71441.1"/>
    <property type="molecule type" value="Genomic_DNA"/>
</dbReference>
<organism evidence="1 2">
    <name type="scientific">Sporomusa ovata</name>
    <dbReference type="NCBI Taxonomy" id="2378"/>
    <lineage>
        <taxon>Bacteria</taxon>
        <taxon>Bacillati</taxon>
        <taxon>Bacillota</taxon>
        <taxon>Negativicutes</taxon>
        <taxon>Selenomonadales</taxon>
        <taxon>Sporomusaceae</taxon>
        <taxon>Sporomusa</taxon>
    </lineage>
</organism>
<dbReference type="SUPFAM" id="SSF160544">
    <property type="entry name" value="EscU C-terminal domain-like"/>
    <property type="match status" value="1"/>
</dbReference>
<dbReference type="RefSeq" id="WP_021167538.1">
    <property type="nucleotide sequence ID" value="NZ_CTRP01000004.1"/>
</dbReference>
<dbReference type="Gene3D" id="3.40.1690.10">
    <property type="entry name" value="secretion proteins EscU"/>
    <property type="match status" value="1"/>
</dbReference>
<dbReference type="PANTHER" id="PTHR30531">
    <property type="entry name" value="FLAGELLAR BIOSYNTHETIC PROTEIN FLHB"/>
    <property type="match status" value="1"/>
</dbReference>
<keyword evidence="1" id="KW-0969">Cilium</keyword>
<keyword evidence="1" id="KW-0966">Cell projection</keyword>
<gene>
    <name evidence="1" type="ORF">SpAn4DRAFT_3946</name>
</gene>
<accession>A0A0U1KVN7</accession>
<proteinExistence type="predicted"/>
<dbReference type="GO" id="GO:0009306">
    <property type="term" value="P:protein secretion"/>
    <property type="evidence" value="ECO:0007669"/>
    <property type="project" value="InterPro"/>
</dbReference>
<evidence type="ECO:0000313" key="2">
    <source>
        <dbReference type="Proteomes" id="UP000049855"/>
    </source>
</evidence>
<evidence type="ECO:0000313" key="1">
    <source>
        <dbReference type="EMBL" id="CQR71441.1"/>
    </source>
</evidence>